<dbReference type="EMBL" id="JACSQA010000046">
    <property type="protein sequence ID" value="MBD8028594.1"/>
    <property type="molecule type" value="Genomic_DNA"/>
</dbReference>
<protein>
    <submittedName>
        <fullName evidence="2">Spore coat protein</fullName>
    </submittedName>
</protein>
<proteinExistence type="predicted"/>
<keyword evidence="2" id="KW-0167">Capsid protein</keyword>
<name>A0ABR8XHE6_9BACL</name>
<gene>
    <name evidence="2" type="ORF">H9636_18325</name>
</gene>
<comment type="caution">
    <text evidence="2">The sequence shown here is derived from an EMBL/GenBank/DDBJ whole genome shotgun (WGS) entry which is preliminary data.</text>
</comment>
<feature type="coiled-coil region" evidence="1">
    <location>
        <begin position="33"/>
        <end position="60"/>
    </location>
</feature>
<evidence type="ECO:0000313" key="3">
    <source>
        <dbReference type="Proteomes" id="UP000640930"/>
    </source>
</evidence>
<evidence type="ECO:0000313" key="2">
    <source>
        <dbReference type="EMBL" id="MBD8028594.1"/>
    </source>
</evidence>
<evidence type="ECO:0000256" key="1">
    <source>
        <dbReference type="SAM" id="Coils"/>
    </source>
</evidence>
<keyword evidence="1" id="KW-0175">Coiled coil</keyword>
<keyword evidence="2" id="KW-0946">Virion</keyword>
<reference evidence="2 3" key="1">
    <citation type="submission" date="2020-08" db="EMBL/GenBank/DDBJ databases">
        <title>A Genomic Blueprint of the Chicken Gut Microbiome.</title>
        <authorList>
            <person name="Gilroy R."/>
            <person name="Ravi A."/>
            <person name="Getino M."/>
            <person name="Pursley I."/>
            <person name="Horton D.L."/>
            <person name="Alikhan N.-F."/>
            <person name="Baker D."/>
            <person name="Gharbi K."/>
            <person name="Hall N."/>
            <person name="Watson M."/>
            <person name="Adriaenssens E.M."/>
            <person name="Foster-Nyarko E."/>
            <person name="Jarju S."/>
            <person name="Secka A."/>
            <person name="Antonio M."/>
            <person name="Oren A."/>
            <person name="Chaudhuri R."/>
            <person name="La Ragione R.M."/>
            <person name="Hildebrand F."/>
            <person name="Pallen M.J."/>
        </authorList>
    </citation>
    <scope>NUCLEOTIDE SEQUENCE [LARGE SCALE GENOMIC DNA]</scope>
    <source>
        <strain evidence="2 3">Re31</strain>
    </source>
</reference>
<keyword evidence="3" id="KW-1185">Reference proteome</keyword>
<sequence length="67" mass="7565">MVKDPNAIPNKVVDLLVSEVLRKNGVNLENTKSKLTEEQKQSLKELVEDLKAQVDTFVNEPTTKKTQ</sequence>
<organism evidence="2 3">
    <name type="scientific">Ureibacillus galli</name>
    <dbReference type="NCBI Taxonomy" id="2762222"/>
    <lineage>
        <taxon>Bacteria</taxon>
        <taxon>Bacillati</taxon>
        <taxon>Bacillota</taxon>
        <taxon>Bacilli</taxon>
        <taxon>Bacillales</taxon>
        <taxon>Caryophanaceae</taxon>
        <taxon>Ureibacillus</taxon>
    </lineage>
</organism>
<accession>A0ABR8XHE6</accession>
<dbReference type="Proteomes" id="UP000640930">
    <property type="component" value="Unassembled WGS sequence"/>
</dbReference>